<protein>
    <submittedName>
        <fullName evidence="2">Uncharacterized protein</fullName>
    </submittedName>
</protein>
<organism evidence="2 3">
    <name type="scientific">Eumeta variegata</name>
    <name type="common">Bagworm moth</name>
    <name type="synonym">Eumeta japonica</name>
    <dbReference type="NCBI Taxonomy" id="151549"/>
    <lineage>
        <taxon>Eukaryota</taxon>
        <taxon>Metazoa</taxon>
        <taxon>Ecdysozoa</taxon>
        <taxon>Arthropoda</taxon>
        <taxon>Hexapoda</taxon>
        <taxon>Insecta</taxon>
        <taxon>Pterygota</taxon>
        <taxon>Neoptera</taxon>
        <taxon>Endopterygota</taxon>
        <taxon>Lepidoptera</taxon>
        <taxon>Glossata</taxon>
        <taxon>Ditrysia</taxon>
        <taxon>Tineoidea</taxon>
        <taxon>Psychidae</taxon>
        <taxon>Oiketicinae</taxon>
        <taxon>Eumeta</taxon>
    </lineage>
</organism>
<feature type="region of interest" description="Disordered" evidence="1">
    <location>
        <begin position="67"/>
        <end position="111"/>
    </location>
</feature>
<gene>
    <name evidence="2" type="ORF">EVAR_54309_1</name>
</gene>
<evidence type="ECO:0000256" key="1">
    <source>
        <dbReference type="SAM" id="MobiDB-lite"/>
    </source>
</evidence>
<feature type="compositionally biased region" description="Basic residues" evidence="1">
    <location>
        <begin position="1"/>
        <end position="20"/>
    </location>
</feature>
<comment type="caution">
    <text evidence="2">The sequence shown here is derived from an EMBL/GenBank/DDBJ whole genome shotgun (WGS) entry which is preliminary data.</text>
</comment>
<accession>A0A4C1Z347</accession>
<feature type="region of interest" description="Disordered" evidence="1">
    <location>
        <begin position="1"/>
        <end position="46"/>
    </location>
</feature>
<name>A0A4C1Z347_EUMVA</name>
<keyword evidence="3" id="KW-1185">Reference proteome</keyword>
<evidence type="ECO:0000313" key="2">
    <source>
        <dbReference type="EMBL" id="GBP81279.1"/>
    </source>
</evidence>
<reference evidence="2 3" key="1">
    <citation type="journal article" date="2019" name="Commun. Biol.">
        <title>The bagworm genome reveals a unique fibroin gene that provides high tensile strength.</title>
        <authorList>
            <person name="Kono N."/>
            <person name="Nakamura H."/>
            <person name="Ohtoshi R."/>
            <person name="Tomita M."/>
            <person name="Numata K."/>
            <person name="Arakawa K."/>
        </authorList>
    </citation>
    <scope>NUCLEOTIDE SEQUENCE [LARGE SCALE GENOMIC DNA]</scope>
</reference>
<sequence>MKKKKFHRKKCSVKARHKPIKGAGGGQEPLTRKWARGGAGSGAGLRVTGNRWCWLVYLAISSPLDTSYNSTTGRRRTSSRVGRTTRAGALNRVQLTPRPDRRSPAEIEDAADADNGNVDCIRLSRSRAPTNYFCGKNPKSNLPKLDGDAR</sequence>
<proteinExistence type="predicted"/>
<dbReference type="AlphaFoldDB" id="A0A4C1Z347"/>
<evidence type="ECO:0000313" key="3">
    <source>
        <dbReference type="Proteomes" id="UP000299102"/>
    </source>
</evidence>
<dbReference type="EMBL" id="BGZK01001503">
    <property type="protein sequence ID" value="GBP81279.1"/>
    <property type="molecule type" value="Genomic_DNA"/>
</dbReference>
<dbReference type="Proteomes" id="UP000299102">
    <property type="component" value="Unassembled WGS sequence"/>
</dbReference>